<accession>A0A4U0UF28</accession>
<reference evidence="2 3" key="1">
    <citation type="submission" date="2017-03" db="EMBL/GenBank/DDBJ databases">
        <title>Genomes of endolithic fungi from Antarctica.</title>
        <authorList>
            <person name="Coleine C."/>
            <person name="Masonjones S."/>
            <person name="Stajich J.E."/>
        </authorList>
    </citation>
    <scope>NUCLEOTIDE SEQUENCE [LARGE SCALE GENOMIC DNA]</scope>
    <source>
        <strain evidence="2 3">CCFEE 6315</strain>
    </source>
</reference>
<dbReference type="CDD" id="cd00448">
    <property type="entry name" value="YjgF_YER057c_UK114_family"/>
    <property type="match status" value="1"/>
</dbReference>
<organism evidence="2 3">
    <name type="scientific">Salinomyces thailandicus</name>
    <dbReference type="NCBI Taxonomy" id="706561"/>
    <lineage>
        <taxon>Eukaryota</taxon>
        <taxon>Fungi</taxon>
        <taxon>Dikarya</taxon>
        <taxon>Ascomycota</taxon>
        <taxon>Pezizomycotina</taxon>
        <taxon>Dothideomycetes</taxon>
        <taxon>Dothideomycetidae</taxon>
        <taxon>Mycosphaerellales</taxon>
        <taxon>Teratosphaeriaceae</taxon>
        <taxon>Salinomyces</taxon>
    </lineage>
</organism>
<dbReference type="AlphaFoldDB" id="A0A4U0UF28"/>
<dbReference type="EMBL" id="NAJL01000001">
    <property type="protein sequence ID" value="TKA34150.1"/>
    <property type="molecule type" value="Genomic_DNA"/>
</dbReference>
<evidence type="ECO:0000256" key="1">
    <source>
        <dbReference type="SAM" id="Phobius"/>
    </source>
</evidence>
<feature type="transmembrane region" description="Helical" evidence="1">
    <location>
        <begin position="60"/>
        <end position="77"/>
    </location>
</feature>
<dbReference type="InterPro" id="IPR035959">
    <property type="entry name" value="RutC-like_sf"/>
</dbReference>
<keyword evidence="3" id="KW-1185">Reference proteome</keyword>
<dbReference type="Proteomes" id="UP000308549">
    <property type="component" value="Unassembled WGS sequence"/>
</dbReference>
<dbReference type="Gene3D" id="3.30.1330.40">
    <property type="entry name" value="RutC-like"/>
    <property type="match status" value="1"/>
</dbReference>
<dbReference type="SUPFAM" id="SSF55298">
    <property type="entry name" value="YjgF-like"/>
    <property type="match status" value="1"/>
</dbReference>
<gene>
    <name evidence="2" type="ORF">B0A50_00130</name>
</gene>
<dbReference type="OrthoDB" id="309640at2759"/>
<feature type="transmembrane region" description="Helical" evidence="1">
    <location>
        <begin position="21"/>
        <end position="40"/>
    </location>
</feature>
<protein>
    <submittedName>
        <fullName evidence="2">Uncharacterized protein</fullName>
    </submittedName>
</protein>
<evidence type="ECO:0000313" key="2">
    <source>
        <dbReference type="EMBL" id="TKA34150.1"/>
    </source>
</evidence>
<evidence type="ECO:0000313" key="3">
    <source>
        <dbReference type="Proteomes" id="UP000308549"/>
    </source>
</evidence>
<keyword evidence="1" id="KW-0472">Membrane</keyword>
<sequence length="250" mass="27061">MPERVQESRLAREQPKARKGTNLLNPLLAITAIPILPIDASRDKTYGQGNTITVAAETETTTIIIIIITIITSLAVARKAAAAVGAIGIRQPYIKSVIPPLLLVMSSKVEIFNPEGHPSQVPSYSHVSTVPISSTHRLVSFAGQVGVPPNASLDQVLPFSGQVRAALANVDKCLAAAGASKKDIVSNRQYVVKLQSRDPKDFDAREEIFMDWWKSTEGDRLPPPDTYIGVDSLASKHIQYEIEITCVASL</sequence>
<keyword evidence="1" id="KW-0812">Transmembrane</keyword>
<dbReference type="InterPro" id="IPR006175">
    <property type="entry name" value="YjgF/YER057c/UK114"/>
</dbReference>
<keyword evidence="1" id="KW-1133">Transmembrane helix</keyword>
<dbReference type="Pfam" id="PF01042">
    <property type="entry name" value="Ribonuc_L-PSP"/>
    <property type="match status" value="1"/>
</dbReference>
<comment type="caution">
    <text evidence="2">The sequence shown here is derived from an EMBL/GenBank/DDBJ whole genome shotgun (WGS) entry which is preliminary data.</text>
</comment>
<name>A0A4U0UF28_9PEZI</name>
<proteinExistence type="predicted"/>